<organism evidence="4">
    <name type="scientific">Enterobius vermicularis</name>
    <name type="common">Human pinworm</name>
    <dbReference type="NCBI Taxonomy" id="51028"/>
    <lineage>
        <taxon>Eukaryota</taxon>
        <taxon>Metazoa</taxon>
        <taxon>Ecdysozoa</taxon>
        <taxon>Nematoda</taxon>
        <taxon>Chromadorea</taxon>
        <taxon>Rhabditida</taxon>
        <taxon>Spirurina</taxon>
        <taxon>Oxyuridomorpha</taxon>
        <taxon>Oxyuroidea</taxon>
        <taxon>Oxyuridae</taxon>
        <taxon>Enterobius</taxon>
    </lineage>
</organism>
<evidence type="ECO:0000313" key="3">
    <source>
        <dbReference type="Proteomes" id="UP000274131"/>
    </source>
</evidence>
<evidence type="ECO:0000313" key="2">
    <source>
        <dbReference type="EMBL" id="VDD94104.1"/>
    </source>
</evidence>
<dbReference type="AlphaFoldDB" id="A0A0N4VFC8"/>
<protein>
    <submittedName>
        <fullName evidence="4">DH domain-containing protein</fullName>
    </submittedName>
</protein>
<dbReference type="WBParaSite" id="EVEC_0000944501-mRNA-1">
    <property type="protein sequence ID" value="EVEC_0000944501-mRNA-1"/>
    <property type="gene ID" value="EVEC_0000944501"/>
</dbReference>
<reference evidence="4" key="1">
    <citation type="submission" date="2017-02" db="UniProtKB">
        <authorList>
            <consortium name="WormBaseParasite"/>
        </authorList>
    </citation>
    <scope>IDENTIFICATION</scope>
</reference>
<feature type="region of interest" description="Disordered" evidence="1">
    <location>
        <begin position="1"/>
        <end position="29"/>
    </location>
</feature>
<sequence length="137" mass="15656">MPRKQKKGKRTETNGKDCQPETATQESIEQRSRRLCLEDQLVASHNSSIDFHANLKNAIALMQQVVAQYASEEDFIDELSSIRIVLNRMSQMSLYLDVYSDYVQFLFCQGLIDPDHCDLAVSGIQQTMDRTIILINV</sequence>
<keyword evidence="3" id="KW-1185">Reference proteome</keyword>
<evidence type="ECO:0000256" key="1">
    <source>
        <dbReference type="SAM" id="MobiDB-lite"/>
    </source>
</evidence>
<evidence type="ECO:0000313" key="4">
    <source>
        <dbReference type="WBParaSite" id="EVEC_0000944501-mRNA-1"/>
    </source>
</evidence>
<reference evidence="2 3" key="2">
    <citation type="submission" date="2018-10" db="EMBL/GenBank/DDBJ databases">
        <authorList>
            <consortium name="Pathogen Informatics"/>
        </authorList>
    </citation>
    <scope>NUCLEOTIDE SEQUENCE [LARGE SCALE GENOMIC DNA]</scope>
</reference>
<dbReference type="Proteomes" id="UP000274131">
    <property type="component" value="Unassembled WGS sequence"/>
</dbReference>
<feature type="compositionally biased region" description="Basic and acidic residues" evidence="1">
    <location>
        <begin position="10"/>
        <end position="19"/>
    </location>
</feature>
<name>A0A0N4VFC8_ENTVE</name>
<accession>A0A0N4VFC8</accession>
<dbReference type="EMBL" id="UXUI01009650">
    <property type="protein sequence ID" value="VDD94104.1"/>
    <property type="molecule type" value="Genomic_DNA"/>
</dbReference>
<proteinExistence type="predicted"/>
<gene>
    <name evidence="2" type="ORF">EVEC_LOCUS8855</name>
</gene>